<dbReference type="EC" id="3.4.11.10" evidence="8"/>
<keyword evidence="4 8" id="KW-0031">Aminopeptidase</keyword>
<feature type="binding site" evidence="8">
    <location>
        <position position="346"/>
    </location>
    <ligand>
        <name>Mn(2+)</name>
        <dbReference type="ChEBI" id="CHEBI:29035"/>
        <label>2</label>
    </ligand>
</feature>
<feature type="binding site" evidence="8">
    <location>
        <position position="344"/>
    </location>
    <ligand>
        <name>Mn(2+)</name>
        <dbReference type="ChEBI" id="CHEBI:29035"/>
        <label>1</label>
    </ligand>
</feature>
<keyword evidence="8" id="KW-0479">Metal-binding</keyword>
<dbReference type="InterPro" id="IPR008283">
    <property type="entry name" value="Peptidase_M17_N"/>
</dbReference>
<comment type="catalytic activity">
    <reaction evidence="2 8">
        <text>Release of an N-terminal amino acid, preferentially leucine, but not glutamic or aspartic acids.</text>
        <dbReference type="EC" id="3.4.11.10"/>
    </reaction>
</comment>
<dbReference type="PROSITE" id="PS00631">
    <property type="entry name" value="CYTOSOL_AP"/>
    <property type="match status" value="1"/>
</dbReference>
<dbReference type="PANTHER" id="PTHR11963:SF20">
    <property type="entry name" value="PEPTIDASE B"/>
    <property type="match status" value="1"/>
</dbReference>
<dbReference type="SUPFAM" id="SSF53187">
    <property type="entry name" value="Zn-dependent exopeptidases"/>
    <property type="match status" value="1"/>
</dbReference>
<dbReference type="EMBL" id="JBHTMP010000020">
    <property type="protein sequence ID" value="MFD1322421.1"/>
    <property type="molecule type" value="Genomic_DNA"/>
</dbReference>
<dbReference type="EC" id="3.4.11.1" evidence="8"/>
<feature type="binding site" evidence="8">
    <location>
        <position position="346"/>
    </location>
    <ligand>
        <name>Mn(2+)</name>
        <dbReference type="ChEBI" id="CHEBI:29035"/>
        <label>1</label>
    </ligand>
</feature>
<dbReference type="Proteomes" id="UP001597260">
    <property type="component" value="Unassembled WGS sequence"/>
</dbReference>
<evidence type="ECO:0000256" key="1">
    <source>
        <dbReference type="ARBA" id="ARBA00000135"/>
    </source>
</evidence>
<keyword evidence="8" id="KW-0963">Cytoplasm</keyword>
<protein>
    <recommendedName>
        <fullName evidence="8">Probable cytosol aminopeptidase</fullName>
        <ecNumber evidence="8">3.4.11.1</ecNumber>
    </recommendedName>
    <alternativeName>
        <fullName evidence="8">Leucine aminopeptidase</fullName>
        <shortName evidence="8">LAP</shortName>
        <ecNumber evidence="8">3.4.11.10</ecNumber>
    </alternativeName>
    <alternativeName>
        <fullName evidence="8">Leucyl aminopeptidase</fullName>
    </alternativeName>
</protein>
<feature type="binding site" evidence="8">
    <location>
        <position position="267"/>
    </location>
    <ligand>
        <name>Mn(2+)</name>
        <dbReference type="ChEBI" id="CHEBI:29035"/>
        <label>1</label>
    </ligand>
</feature>
<evidence type="ECO:0000313" key="11">
    <source>
        <dbReference type="Proteomes" id="UP001597260"/>
    </source>
</evidence>
<feature type="domain" description="Cytosol aminopeptidase" evidence="9">
    <location>
        <begin position="342"/>
        <end position="349"/>
    </location>
</feature>
<feature type="active site" evidence="8">
    <location>
        <position position="274"/>
    </location>
</feature>
<keyword evidence="5 8" id="KW-0645">Protease</keyword>
<dbReference type="InterPro" id="IPR000819">
    <property type="entry name" value="Peptidase_M17_C"/>
</dbReference>
<comment type="function">
    <text evidence="7 8">Presumably involved in the processing and regular turnover of intracellular proteins. Catalyzes the removal of unsubstituted N-terminal amino acids from various peptides.</text>
</comment>
<proteinExistence type="inferred from homology"/>
<comment type="caution">
    <text evidence="10">The sequence shown here is derived from an EMBL/GenBank/DDBJ whole genome shotgun (WGS) entry which is preliminary data.</text>
</comment>
<evidence type="ECO:0000313" key="10">
    <source>
        <dbReference type="EMBL" id="MFD1322421.1"/>
    </source>
</evidence>
<comment type="subcellular location">
    <subcellularLocation>
        <location evidence="8">Cytoplasm</location>
    </subcellularLocation>
</comment>
<dbReference type="CDD" id="cd00433">
    <property type="entry name" value="Peptidase_M17"/>
    <property type="match status" value="1"/>
</dbReference>
<dbReference type="SUPFAM" id="SSF52949">
    <property type="entry name" value="Macro domain-like"/>
    <property type="match status" value="1"/>
</dbReference>
<keyword evidence="6 8" id="KW-0378">Hydrolase</keyword>
<dbReference type="Pfam" id="PF02789">
    <property type="entry name" value="Peptidase_M17_N"/>
    <property type="match status" value="1"/>
</dbReference>
<dbReference type="InterPro" id="IPR043472">
    <property type="entry name" value="Macro_dom-like"/>
</dbReference>
<gene>
    <name evidence="8" type="primary">pepA</name>
    <name evidence="10" type="ORF">ACFQ4H_15090</name>
</gene>
<keyword evidence="11" id="KW-1185">Reference proteome</keyword>
<dbReference type="Gene3D" id="3.40.630.10">
    <property type="entry name" value="Zn peptidases"/>
    <property type="match status" value="1"/>
</dbReference>
<sequence>MLAIRLVVDPDGIDALALPVRPVEGAADGEPQVVPVETGLAVPTEIVTEVDALLPQVEHTGAAGVVYRSIRPVQTPSRLLLVGIGTGDEAAWRAAGAAVYRAGTRESSITIAMPADVEPAAVRGLAEGLWLASYRFRMPDQPAPTGDGAPVLGEVLLAVTDPAPYEAALAIARATAEATRFARDLTNTPSSLKSPQWFAEQVAAAAAHHEGLTVGVREPEQLAAEGFGGILAVGSGSARGPRLVEISWRPANAQTHVVLVGKGITFDTGGISIKPREAMKLMRKDMGGAAAVVAATIGAAALRLPVQITALAPLAENMVSGSAFRPGDVIRHYGGLTSETTNSDAEGRLVLADAMAYAVDRLAPDLLIDLATLTGANAVALGKRTAALYSDSDELAEAVLAATTEAGEKAWRLPLAADYVEYLGSELADLYSAPTQGAGSVLAALYLREFTGKLRDRWVHIDMSAPSWAEGDAGELTKGATGWGVRTLLRYLGQLSEAG</sequence>
<dbReference type="HAMAP" id="MF_00181">
    <property type="entry name" value="Cytosol_peptidase_M17"/>
    <property type="match status" value="1"/>
</dbReference>
<dbReference type="NCBIfam" id="NF002073">
    <property type="entry name" value="PRK00913.1-2"/>
    <property type="match status" value="1"/>
</dbReference>
<comment type="catalytic activity">
    <reaction evidence="1 8">
        <text>Release of an N-terminal amino acid, Xaa-|-Yaa-, in which Xaa is preferably Leu, but may be other amino acids including Pro although not Arg or Lys, and Yaa may be Pro. Amino acid amides and methyl esters are also readily hydrolyzed, but rates on arylamides are exceedingly low.</text>
        <dbReference type="EC" id="3.4.11.1"/>
    </reaction>
</comment>
<feature type="binding site" evidence="8">
    <location>
        <position position="262"/>
    </location>
    <ligand>
        <name>Mn(2+)</name>
        <dbReference type="ChEBI" id="CHEBI:29035"/>
        <label>2</label>
    </ligand>
</feature>
<feature type="binding site" evidence="8">
    <location>
        <position position="285"/>
    </location>
    <ligand>
        <name>Mn(2+)</name>
        <dbReference type="ChEBI" id="CHEBI:29035"/>
        <label>2</label>
    </ligand>
</feature>
<feature type="active site" evidence="8">
    <location>
        <position position="348"/>
    </location>
</feature>
<accession>A0ABW3YFL8</accession>
<evidence type="ECO:0000256" key="6">
    <source>
        <dbReference type="ARBA" id="ARBA00022801"/>
    </source>
</evidence>
<evidence type="ECO:0000256" key="7">
    <source>
        <dbReference type="ARBA" id="ARBA00049972"/>
    </source>
</evidence>
<dbReference type="PRINTS" id="PR00481">
    <property type="entry name" value="LAMNOPPTDASE"/>
</dbReference>
<feature type="binding site" evidence="8">
    <location>
        <position position="267"/>
    </location>
    <ligand>
        <name>Mn(2+)</name>
        <dbReference type="ChEBI" id="CHEBI:29035"/>
        <label>2</label>
    </ligand>
</feature>
<name>A0ABW3YFL8_9ACTN</name>
<evidence type="ECO:0000256" key="5">
    <source>
        <dbReference type="ARBA" id="ARBA00022670"/>
    </source>
</evidence>
<dbReference type="InterPro" id="IPR023042">
    <property type="entry name" value="Peptidase_M17_leu_NH2_pept"/>
</dbReference>
<evidence type="ECO:0000256" key="3">
    <source>
        <dbReference type="ARBA" id="ARBA00009528"/>
    </source>
</evidence>
<evidence type="ECO:0000256" key="8">
    <source>
        <dbReference type="HAMAP-Rule" id="MF_00181"/>
    </source>
</evidence>
<dbReference type="PANTHER" id="PTHR11963">
    <property type="entry name" value="LEUCINE AMINOPEPTIDASE-RELATED"/>
    <property type="match status" value="1"/>
</dbReference>
<comment type="cofactor">
    <cofactor evidence="8">
        <name>Mn(2+)</name>
        <dbReference type="ChEBI" id="CHEBI:29035"/>
    </cofactor>
    <text evidence="8">Binds 2 manganese ions per subunit.</text>
</comment>
<evidence type="ECO:0000256" key="4">
    <source>
        <dbReference type="ARBA" id="ARBA00022438"/>
    </source>
</evidence>
<comment type="similarity">
    <text evidence="3 8">Belongs to the peptidase M17 family.</text>
</comment>
<dbReference type="Gene3D" id="3.40.220.10">
    <property type="entry name" value="Leucine Aminopeptidase, subunit E, domain 1"/>
    <property type="match status" value="1"/>
</dbReference>
<dbReference type="Pfam" id="PF00883">
    <property type="entry name" value="Peptidase_M17"/>
    <property type="match status" value="1"/>
</dbReference>
<reference evidence="11" key="1">
    <citation type="journal article" date="2019" name="Int. J. Syst. Evol. Microbiol.">
        <title>The Global Catalogue of Microorganisms (GCM) 10K type strain sequencing project: providing services to taxonomists for standard genome sequencing and annotation.</title>
        <authorList>
            <consortium name="The Broad Institute Genomics Platform"/>
            <consortium name="The Broad Institute Genome Sequencing Center for Infectious Disease"/>
            <person name="Wu L."/>
            <person name="Ma J."/>
        </authorList>
    </citation>
    <scope>NUCLEOTIDE SEQUENCE [LARGE SCALE GENOMIC DNA]</scope>
    <source>
        <strain evidence="11">JCM 31037</strain>
    </source>
</reference>
<organism evidence="10 11">
    <name type="scientific">Micromonospora sonneratiae</name>
    <dbReference type="NCBI Taxonomy" id="1184706"/>
    <lineage>
        <taxon>Bacteria</taxon>
        <taxon>Bacillati</taxon>
        <taxon>Actinomycetota</taxon>
        <taxon>Actinomycetes</taxon>
        <taxon>Micromonosporales</taxon>
        <taxon>Micromonosporaceae</taxon>
        <taxon>Micromonospora</taxon>
    </lineage>
</organism>
<dbReference type="RefSeq" id="WP_377571411.1">
    <property type="nucleotide sequence ID" value="NZ_JBHTMP010000020.1"/>
</dbReference>
<dbReference type="GO" id="GO:0004177">
    <property type="term" value="F:aminopeptidase activity"/>
    <property type="evidence" value="ECO:0007669"/>
    <property type="project" value="UniProtKB-KW"/>
</dbReference>
<dbReference type="InterPro" id="IPR011356">
    <property type="entry name" value="Leucine_aapep/pepB"/>
</dbReference>
<evidence type="ECO:0000259" key="9">
    <source>
        <dbReference type="PROSITE" id="PS00631"/>
    </source>
</evidence>
<evidence type="ECO:0000256" key="2">
    <source>
        <dbReference type="ARBA" id="ARBA00000967"/>
    </source>
</evidence>
<keyword evidence="8" id="KW-0464">Manganese</keyword>